<dbReference type="InterPro" id="IPR038501">
    <property type="entry name" value="Spore_GerAC_C_sf"/>
</dbReference>
<dbReference type="InterPro" id="IPR057336">
    <property type="entry name" value="GerAC_N"/>
</dbReference>
<dbReference type="Proteomes" id="UP000680304">
    <property type="component" value="Unassembled WGS sequence"/>
</dbReference>
<evidence type="ECO:0000259" key="8">
    <source>
        <dbReference type="Pfam" id="PF05504"/>
    </source>
</evidence>
<comment type="subcellular location">
    <subcellularLocation>
        <location evidence="1">Membrane</location>
        <topology evidence="1">Lipid-anchor</topology>
    </subcellularLocation>
</comment>
<dbReference type="PANTHER" id="PTHR35789:SF1">
    <property type="entry name" value="SPORE GERMINATION PROTEIN B3"/>
    <property type="match status" value="1"/>
</dbReference>
<keyword evidence="6" id="KW-0564">Palmitate</keyword>
<dbReference type="Pfam" id="PF25198">
    <property type="entry name" value="Spore_GerAC_N"/>
    <property type="match status" value="1"/>
</dbReference>
<comment type="caution">
    <text evidence="10">The sequence shown here is derived from an EMBL/GenBank/DDBJ whole genome shotgun (WGS) entry which is preliminary data.</text>
</comment>
<dbReference type="Gene3D" id="3.30.300.210">
    <property type="entry name" value="Nutrient germinant receptor protein C, domain 3"/>
    <property type="match status" value="1"/>
</dbReference>
<keyword evidence="7" id="KW-0449">Lipoprotein</keyword>
<evidence type="ECO:0000259" key="9">
    <source>
        <dbReference type="Pfam" id="PF25198"/>
    </source>
</evidence>
<name>A0ABQ4NFR3_9BACL</name>
<proteinExistence type="inferred from homology"/>
<keyword evidence="3" id="KW-0309">Germination</keyword>
<evidence type="ECO:0000313" key="10">
    <source>
        <dbReference type="EMBL" id="GIQ66769.1"/>
    </source>
</evidence>
<dbReference type="EMBL" id="BOVJ01000207">
    <property type="protein sequence ID" value="GIQ66769.1"/>
    <property type="molecule type" value="Genomic_DNA"/>
</dbReference>
<dbReference type="NCBIfam" id="TIGR02887">
    <property type="entry name" value="spore_ger_x_C"/>
    <property type="match status" value="1"/>
</dbReference>
<reference evidence="10 11" key="1">
    <citation type="submission" date="2021-04" db="EMBL/GenBank/DDBJ databases">
        <title>Draft genome sequence of Paenibacillus cisolokensis, LC2-13A.</title>
        <authorList>
            <person name="Uke A."/>
            <person name="Chhe C."/>
            <person name="Baramee S."/>
            <person name="Kosugi A."/>
        </authorList>
    </citation>
    <scope>NUCLEOTIDE SEQUENCE [LARGE SCALE GENOMIC DNA]</scope>
    <source>
        <strain evidence="10 11">LC2-13A</strain>
    </source>
</reference>
<feature type="domain" description="Spore germination GerAC-like C-terminal" evidence="8">
    <location>
        <begin position="120"/>
        <end position="277"/>
    </location>
</feature>
<evidence type="ECO:0000256" key="4">
    <source>
        <dbReference type="ARBA" id="ARBA00022729"/>
    </source>
</evidence>
<dbReference type="Pfam" id="PF05504">
    <property type="entry name" value="Spore_GerAC"/>
    <property type="match status" value="1"/>
</dbReference>
<feature type="domain" description="Spore germination protein N-terminal" evidence="9">
    <location>
        <begin position="2"/>
        <end position="111"/>
    </location>
</feature>
<gene>
    <name evidence="10" type="ORF">PACILC2_53370</name>
</gene>
<evidence type="ECO:0000256" key="7">
    <source>
        <dbReference type="ARBA" id="ARBA00023288"/>
    </source>
</evidence>
<evidence type="ECO:0000256" key="3">
    <source>
        <dbReference type="ARBA" id="ARBA00022544"/>
    </source>
</evidence>
<evidence type="ECO:0000256" key="6">
    <source>
        <dbReference type="ARBA" id="ARBA00023139"/>
    </source>
</evidence>
<keyword evidence="4" id="KW-0732">Signal</keyword>
<dbReference type="InterPro" id="IPR046953">
    <property type="entry name" value="Spore_GerAC-like_C"/>
</dbReference>
<sequence length="281" mass="32274">MRAEIRKPFSIGKLSVALYSKDLAKDGLVKILNPIKRDARVSNRCYLAIVDGKVKDLLESDFSLEEEKGVFLKELIDGKIKVGHLPRTNLHQFGYALHSEGMDPYLPILKLHNKNVRIAGLALFKDDKYASEINLDQMRVFRLLLENVNHGTYEVKLDHDSYAVVENQGSKVRYRMGGSSEKPEVTIDLKINGAITEFSEWRLTEQDKRKIEMRLEEQIIDTGKSLMHTFQTLQIDPLGIGDFVRSKTRNWNNAKWERQYPGMQIHIRASVNIVESGITKY</sequence>
<evidence type="ECO:0000256" key="5">
    <source>
        <dbReference type="ARBA" id="ARBA00023136"/>
    </source>
</evidence>
<accession>A0ABQ4NFR3</accession>
<comment type="similarity">
    <text evidence="2">Belongs to the GerABKC lipoprotein family.</text>
</comment>
<keyword evidence="11" id="KW-1185">Reference proteome</keyword>
<protein>
    <submittedName>
        <fullName evidence="10">Germination protein GerHC</fullName>
    </submittedName>
</protein>
<keyword evidence="5" id="KW-0472">Membrane</keyword>
<organism evidence="10 11">
    <name type="scientific">Paenibacillus cisolokensis</name>
    <dbReference type="NCBI Taxonomy" id="1658519"/>
    <lineage>
        <taxon>Bacteria</taxon>
        <taxon>Bacillati</taxon>
        <taxon>Bacillota</taxon>
        <taxon>Bacilli</taxon>
        <taxon>Bacillales</taxon>
        <taxon>Paenibacillaceae</taxon>
        <taxon>Paenibacillus</taxon>
    </lineage>
</organism>
<evidence type="ECO:0000256" key="1">
    <source>
        <dbReference type="ARBA" id="ARBA00004635"/>
    </source>
</evidence>
<evidence type="ECO:0000256" key="2">
    <source>
        <dbReference type="ARBA" id="ARBA00007886"/>
    </source>
</evidence>
<evidence type="ECO:0000313" key="11">
    <source>
        <dbReference type="Proteomes" id="UP000680304"/>
    </source>
</evidence>
<dbReference type="InterPro" id="IPR008844">
    <property type="entry name" value="Spore_GerAC-like"/>
</dbReference>
<dbReference type="PANTHER" id="PTHR35789">
    <property type="entry name" value="SPORE GERMINATION PROTEIN B3"/>
    <property type="match status" value="1"/>
</dbReference>